<dbReference type="Pfam" id="PF07690">
    <property type="entry name" value="MFS_1"/>
    <property type="match status" value="3"/>
</dbReference>
<feature type="transmembrane region" description="Helical" evidence="3">
    <location>
        <begin position="852"/>
        <end position="873"/>
    </location>
</feature>
<dbReference type="RefSeq" id="XP_028967931.1">
    <property type="nucleotide sequence ID" value="XM_029112098.1"/>
</dbReference>
<feature type="transmembrane region" description="Helical" evidence="3">
    <location>
        <begin position="45"/>
        <end position="68"/>
    </location>
</feature>
<dbReference type="PANTHER" id="PTHR11360">
    <property type="entry name" value="MONOCARBOXYLATE TRANSPORTER"/>
    <property type="match status" value="1"/>
</dbReference>
<feature type="transmembrane region" description="Helical" evidence="3">
    <location>
        <begin position="317"/>
        <end position="335"/>
    </location>
</feature>
<feature type="transmembrane region" description="Helical" evidence="3">
    <location>
        <begin position="620"/>
        <end position="639"/>
    </location>
</feature>
<comment type="subcellular location">
    <subcellularLocation>
        <location evidence="1">Membrane</location>
        <topology evidence="1">Multi-pass membrane protein</topology>
    </subcellularLocation>
</comment>
<feature type="transmembrane region" description="Helical" evidence="3">
    <location>
        <begin position="80"/>
        <end position="98"/>
    </location>
</feature>
<keyword evidence="3" id="KW-0812">Transmembrane</keyword>
<dbReference type="GO" id="GO:0016020">
    <property type="term" value="C:membrane"/>
    <property type="evidence" value="ECO:0007669"/>
    <property type="project" value="UniProtKB-SubCell"/>
</dbReference>
<feature type="transmembrane region" description="Helical" evidence="3">
    <location>
        <begin position="917"/>
        <end position="939"/>
    </location>
</feature>
<feature type="transmembrane region" description="Helical" evidence="3">
    <location>
        <begin position="645"/>
        <end position="668"/>
    </location>
</feature>
<evidence type="ECO:0000256" key="1">
    <source>
        <dbReference type="ARBA" id="ARBA00004141"/>
    </source>
</evidence>
<feature type="transmembrane region" description="Helical" evidence="3">
    <location>
        <begin position="680"/>
        <end position="699"/>
    </location>
</feature>
<evidence type="ECO:0000259" key="4">
    <source>
        <dbReference type="PROSITE" id="PS50850"/>
    </source>
</evidence>
<feature type="transmembrane region" description="Helical" evidence="3">
    <location>
        <begin position="136"/>
        <end position="154"/>
    </location>
</feature>
<gene>
    <name evidence="6" type="primary">LOC100905833</name>
</gene>
<dbReference type="PROSITE" id="PS50850">
    <property type="entry name" value="MFS"/>
    <property type="match status" value="2"/>
</dbReference>
<feature type="compositionally biased region" description="Polar residues" evidence="2">
    <location>
        <begin position="961"/>
        <end position="974"/>
    </location>
</feature>
<evidence type="ECO:0000313" key="6">
    <source>
        <dbReference type="RefSeq" id="XP_028967931.1"/>
    </source>
</evidence>
<keyword evidence="3" id="KW-1133">Transmembrane helix</keyword>
<sequence>MCFNSSSIVEVDSDLEGKKKALEHPKSSPVRNHSGPDGPESIRMAVVLGFMAFLASAGFRSAGFLYIGIMDTYGVTRQEASWPLSLIGALTNLSGVIAGPLAQRFSTRPVVIMGAICASLGMILSCSAATVPQLTLSLGVLYGFGNGVLFIVINSTLTQYFDKYRAVAFGIVYAGSTMASFVFPSLLLVLNSLYPFKSVLLIFGGIILNLFALSLYVKEPSWMREPGSKTSSHKKNSLKASFTIFREPIFYVCLLSNILFQYGFDAFMTTLVDFAVDRGATLQQAVNLLPWFSVADFMSRSVFPFAADKGYIQRPTLIMLCYFFTGIFTMCMPLSTNYVELVVFVLLMGSFCGCANVVFCCVFGDCLGVSRMPLAFGVLGTVNGGFYFTKPFFFGHFRDVVRSYDGMFWITGALSILVGLMWLMVIIKWRLAKNDAKQVLEESKTASIIVMRGCSNPSFSVEQTTDDAKPEKVVPDERLRRLARLVPSHSLTKYFRLDSSPPDKLNMSVSPMETVEEKCPDSPRESCAGRLYARTMMDSGKRLKPGPDGAESIRMAVVLGPMIFLAAAGFRSAGYLYVGIMETYGVSRQEASWPLSLVGVSGNLAGIIAGPLVQKFPAQPVVFFGAAFTSFGVVLSSTASTIPELSLFFGAFYGFGFGVLITSINVILTQYFDRYRAMAFGLVYSGGTTASFVFPHLLLALKSCYAFKGSLLLLGGILLNLFALTLLIKEPSWTKLSTSTVNIHSKATLTESFTIFREPIFYVFLVSNVLFQYGFDTFMTTLVDFAMDKGAALQEAVNLLPWFSAGDLVGRAILPLAADRGYIQRPKLITLCFSFTGIFTMCMPFARNYFELVGFVLLMGSFCGCANVVFACVFGDTLGVSRMPLAFGVLSAVEGCFFLTKPFFIGVFRDTVQSYDGMFYATGAMCFLCGVMWLIVLILKARSDKESGQAVTEESRVPSAASEQFSNSQNIGGE</sequence>
<dbReference type="InterPro" id="IPR036259">
    <property type="entry name" value="MFS_trans_sf"/>
</dbReference>
<feature type="transmembrane region" description="Helical" evidence="3">
    <location>
        <begin position="196"/>
        <end position="217"/>
    </location>
</feature>
<dbReference type="InterPro" id="IPR020846">
    <property type="entry name" value="MFS_dom"/>
</dbReference>
<evidence type="ECO:0000256" key="2">
    <source>
        <dbReference type="SAM" id="MobiDB-lite"/>
    </source>
</evidence>
<name>A0AAJ7SH30_9ACAR</name>
<feature type="transmembrane region" description="Helical" evidence="3">
    <location>
        <begin position="166"/>
        <end position="190"/>
    </location>
</feature>
<feature type="transmembrane region" description="Helical" evidence="3">
    <location>
        <begin position="406"/>
        <end position="427"/>
    </location>
</feature>
<feature type="transmembrane region" description="Helical" evidence="3">
    <location>
        <begin position="374"/>
        <end position="394"/>
    </location>
</feature>
<proteinExistence type="predicted"/>
<dbReference type="PANTHER" id="PTHR11360:SF303">
    <property type="entry name" value="MAJOR FACILITATOR SUPERFAMILY (MFS) PROFILE DOMAIN-CONTAINING PROTEIN"/>
    <property type="match status" value="1"/>
</dbReference>
<feature type="domain" description="Major facilitator superfamily (MFS) profile" evidence="4">
    <location>
        <begin position="44"/>
        <end position="430"/>
    </location>
</feature>
<organism evidence="5 6">
    <name type="scientific">Galendromus occidentalis</name>
    <name type="common">western predatory mite</name>
    <dbReference type="NCBI Taxonomy" id="34638"/>
    <lineage>
        <taxon>Eukaryota</taxon>
        <taxon>Metazoa</taxon>
        <taxon>Ecdysozoa</taxon>
        <taxon>Arthropoda</taxon>
        <taxon>Chelicerata</taxon>
        <taxon>Arachnida</taxon>
        <taxon>Acari</taxon>
        <taxon>Parasitiformes</taxon>
        <taxon>Mesostigmata</taxon>
        <taxon>Gamasina</taxon>
        <taxon>Phytoseioidea</taxon>
        <taxon>Phytoseiidae</taxon>
        <taxon>Typhlodrominae</taxon>
        <taxon>Galendromus</taxon>
    </lineage>
</organism>
<feature type="transmembrane region" description="Helical" evidence="3">
    <location>
        <begin position="593"/>
        <end position="613"/>
    </location>
</feature>
<dbReference type="Proteomes" id="UP000694867">
    <property type="component" value="Unplaced"/>
</dbReference>
<evidence type="ECO:0000256" key="3">
    <source>
        <dbReference type="SAM" id="Phobius"/>
    </source>
</evidence>
<evidence type="ECO:0000313" key="5">
    <source>
        <dbReference type="Proteomes" id="UP000694867"/>
    </source>
</evidence>
<protein>
    <submittedName>
        <fullName evidence="6">Monocarboxylate transporter 12</fullName>
    </submittedName>
</protein>
<dbReference type="Gene3D" id="1.20.1250.20">
    <property type="entry name" value="MFS general substrate transporter like domains"/>
    <property type="match status" value="4"/>
</dbReference>
<feature type="transmembrane region" description="Helical" evidence="3">
    <location>
        <begin position="341"/>
        <end position="362"/>
    </location>
</feature>
<dbReference type="SUPFAM" id="SSF103473">
    <property type="entry name" value="MFS general substrate transporter"/>
    <property type="match status" value="2"/>
</dbReference>
<feature type="transmembrane region" description="Helical" evidence="3">
    <location>
        <begin position="885"/>
        <end position="905"/>
    </location>
</feature>
<accession>A0AAJ7SH30</accession>
<dbReference type="InterPro" id="IPR050327">
    <property type="entry name" value="Proton-linked_MCT"/>
</dbReference>
<reference evidence="6" key="1">
    <citation type="submission" date="2025-08" db="UniProtKB">
        <authorList>
            <consortium name="RefSeq"/>
        </authorList>
    </citation>
    <scope>IDENTIFICATION</scope>
</reference>
<keyword evidence="3" id="KW-0472">Membrane</keyword>
<dbReference type="KEGG" id="goe:100905833"/>
<keyword evidence="5" id="KW-1185">Reference proteome</keyword>
<feature type="region of interest" description="Disordered" evidence="2">
    <location>
        <begin position="945"/>
        <end position="974"/>
    </location>
</feature>
<dbReference type="InterPro" id="IPR011701">
    <property type="entry name" value="MFS"/>
</dbReference>
<feature type="transmembrane region" description="Helical" evidence="3">
    <location>
        <begin position="828"/>
        <end position="846"/>
    </location>
</feature>
<feature type="domain" description="Major facilitator superfamily (MFS) profile" evidence="4">
    <location>
        <begin position="553"/>
        <end position="941"/>
    </location>
</feature>
<dbReference type="GO" id="GO:0008028">
    <property type="term" value="F:monocarboxylic acid transmembrane transporter activity"/>
    <property type="evidence" value="ECO:0007669"/>
    <property type="project" value="TreeGrafter"/>
</dbReference>
<feature type="transmembrane region" description="Helical" evidence="3">
    <location>
        <begin position="110"/>
        <end position="130"/>
    </location>
</feature>
<feature type="transmembrane region" description="Helical" evidence="3">
    <location>
        <begin position="552"/>
        <end position="573"/>
    </location>
</feature>
<dbReference type="GeneID" id="100905833"/>
<dbReference type="AlphaFoldDB" id="A0AAJ7SH30"/>
<feature type="transmembrane region" description="Helical" evidence="3">
    <location>
        <begin position="705"/>
        <end position="728"/>
    </location>
</feature>